<comment type="caution">
    <text evidence="1">The sequence shown here is derived from an EMBL/GenBank/DDBJ whole genome shotgun (WGS) entry which is preliminary data.</text>
</comment>
<proteinExistence type="predicted"/>
<dbReference type="EMBL" id="MU155459">
    <property type="protein sequence ID" value="KAF9473233.1"/>
    <property type="molecule type" value="Genomic_DNA"/>
</dbReference>
<reference evidence="1" key="1">
    <citation type="submission" date="2020-11" db="EMBL/GenBank/DDBJ databases">
        <authorList>
            <consortium name="DOE Joint Genome Institute"/>
            <person name="Ahrendt S."/>
            <person name="Riley R."/>
            <person name="Andreopoulos W."/>
            <person name="Labutti K."/>
            <person name="Pangilinan J."/>
            <person name="Ruiz-Duenas F.J."/>
            <person name="Barrasa J.M."/>
            <person name="Sanchez-Garcia M."/>
            <person name="Camarero S."/>
            <person name="Miyauchi S."/>
            <person name="Serrano A."/>
            <person name="Linde D."/>
            <person name="Babiker R."/>
            <person name="Drula E."/>
            <person name="Ayuso-Fernandez I."/>
            <person name="Pacheco R."/>
            <person name="Padilla G."/>
            <person name="Ferreira P."/>
            <person name="Barriuso J."/>
            <person name="Kellner H."/>
            <person name="Castanera R."/>
            <person name="Alfaro M."/>
            <person name="Ramirez L."/>
            <person name="Pisabarro A.G."/>
            <person name="Kuo A."/>
            <person name="Tritt A."/>
            <person name="Lipzen A."/>
            <person name="He G."/>
            <person name="Yan M."/>
            <person name="Ng V."/>
            <person name="Cullen D."/>
            <person name="Martin F."/>
            <person name="Rosso M.-N."/>
            <person name="Henrissat B."/>
            <person name="Hibbett D."/>
            <person name="Martinez A.T."/>
            <person name="Grigoriev I.V."/>
        </authorList>
    </citation>
    <scope>NUCLEOTIDE SEQUENCE</scope>
    <source>
        <strain evidence="1">CIRM-BRFM 674</strain>
    </source>
</reference>
<dbReference type="AlphaFoldDB" id="A0A9P5YQG6"/>
<evidence type="ECO:0000313" key="1">
    <source>
        <dbReference type="EMBL" id="KAF9473233.1"/>
    </source>
</evidence>
<dbReference type="OrthoDB" id="3066198at2759"/>
<evidence type="ECO:0008006" key="3">
    <source>
        <dbReference type="Google" id="ProtNLM"/>
    </source>
</evidence>
<name>A0A9P5YQG6_9AGAR</name>
<gene>
    <name evidence="1" type="ORF">BDN70DRAFT_937586</name>
</gene>
<accession>A0A9P5YQG6</accession>
<sequence>MSPLLDLSETRHVRLTNAFVERLYEPTTTTKSSTNSITGSVRSTICYIQEQYATSVLLVDFDRGENLDKKRKNRRAERTGTLMFMARAIRMEGPQGEISDIITYPGVPELMPVARAAFERAFPDRLERFPSSPHTSVVGTDQSLWSHRLYHDAESAYWLLAWWAVTASPLGHPKLLVDDAVWSGFNQPGIKEHARNYKLLPDALDPLYSPLGPLLRSLGFFLRHDLFWASQEPHTHPEFLHEVFQRSILNFIVENQNEAFMNHPKASSLRYRAEWCVHAVKFGQ</sequence>
<dbReference type="Proteomes" id="UP000807469">
    <property type="component" value="Unassembled WGS sequence"/>
</dbReference>
<evidence type="ECO:0000313" key="2">
    <source>
        <dbReference type="Proteomes" id="UP000807469"/>
    </source>
</evidence>
<protein>
    <recommendedName>
        <fullName evidence="3">Fungal-type protein kinase domain-containing protein</fullName>
    </recommendedName>
</protein>
<organism evidence="1 2">
    <name type="scientific">Pholiota conissans</name>
    <dbReference type="NCBI Taxonomy" id="109636"/>
    <lineage>
        <taxon>Eukaryota</taxon>
        <taxon>Fungi</taxon>
        <taxon>Dikarya</taxon>
        <taxon>Basidiomycota</taxon>
        <taxon>Agaricomycotina</taxon>
        <taxon>Agaricomycetes</taxon>
        <taxon>Agaricomycetidae</taxon>
        <taxon>Agaricales</taxon>
        <taxon>Agaricineae</taxon>
        <taxon>Strophariaceae</taxon>
        <taxon>Pholiota</taxon>
    </lineage>
</organism>
<keyword evidence="2" id="KW-1185">Reference proteome</keyword>